<name>A0AAV4BR37_9GAST</name>
<dbReference type="InterPro" id="IPR000782">
    <property type="entry name" value="FAS1_domain"/>
</dbReference>
<proteinExistence type="predicted"/>
<gene>
    <name evidence="2" type="ORF">PoB_004807500</name>
</gene>
<dbReference type="Gene3D" id="2.30.180.10">
    <property type="entry name" value="FAS1 domain"/>
    <property type="match status" value="1"/>
</dbReference>
<dbReference type="Pfam" id="PF02469">
    <property type="entry name" value="Fasciclin"/>
    <property type="match status" value="1"/>
</dbReference>
<accession>A0AAV4BR37</accession>
<sequence length="263" mass="29478">MLIVRGFSCTVDSKSALRSARTLLSRVQALPLVSWPDGGPESLRSPCCGLALYNAKPHCLWLCTSRLDNKAADAQTNLTRNWKRKVAAMGTGPKTMVLQISFRMQEKKVFEVVTSDLGFVKIDGWASQARAQIYQNINYAVTNLSYKFYELFMKKMSVSRQEDHINNYDIQVHSVLSNLNDPVTFFLPSDQAINSISLSARGELLGDSAKLLRIITLHIIPKKAVYTSLVNHNEQFNTQYNSGRVVFRKNFGRDAGMIGHACP</sequence>
<comment type="caution">
    <text evidence="2">The sequence shown here is derived from an EMBL/GenBank/DDBJ whole genome shotgun (WGS) entry which is preliminary data.</text>
</comment>
<feature type="domain" description="FAS1" evidence="1">
    <location>
        <begin position="145"/>
        <end position="263"/>
    </location>
</feature>
<evidence type="ECO:0000313" key="2">
    <source>
        <dbReference type="EMBL" id="GFO21570.1"/>
    </source>
</evidence>
<evidence type="ECO:0000313" key="3">
    <source>
        <dbReference type="Proteomes" id="UP000735302"/>
    </source>
</evidence>
<keyword evidence="3" id="KW-1185">Reference proteome</keyword>
<organism evidence="2 3">
    <name type="scientific">Plakobranchus ocellatus</name>
    <dbReference type="NCBI Taxonomy" id="259542"/>
    <lineage>
        <taxon>Eukaryota</taxon>
        <taxon>Metazoa</taxon>
        <taxon>Spiralia</taxon>
        <taxon>Lophotrochozoa</taxon>
        <taxon>Mollusca</taxon>
        <taxon>Gastropoda</taxon>
        <taxon>Heterobranchia</taxon>
        <taxon>Euthyneura</taxon>
        <taxon>Panpulmonata</taxon>
        <taxon>Sacoglossa</taxon>
        <taxon>Placobranchoidea</taxon>
        <taxon>Plakobranchidae</taxon>
        <taxon>Plakobranchus</taxon>
    </lineage>
</organism>
<evidence type="ECO:0000259" key="1">
    <source>
        <dbReference type="PROSITE" id="PS50213"/>
    </source>
</evidence>
<dbReference type="SUPFAM" id="SSF82153">
    <property type="entry name" value="FAS1 domain"/>
    <property type="match status" value="1"/>
</dbReference>
<protein>
    <recommendedName>
        <fullName evidence="1">FAS1 domain-containing protein</fullName>
    </recommendedName>
</protein>
<reference evidence="2 3" key="1">
    <citation type="journal article" date="2021" name="Elife">
        <title>Chloroplast acquisition without the gene transfer in kleptoplastic sea slugs, Plakobranchus ocellatus.</title>
        <authorList>
            <person name="Maeda T."/>
            <person name="Takahashi S."/>
            <person name="Yoshida T."/>
            <person name="Shimamura S."/>
            <person name="Takaki Y."/>
            <person name="Nagai Y."/>
            <person name="Toyoda A."/>
            <person name="Suzuki Y."/>
            <person name="Arimoto A."/>
            <person name="Ishii H."/>
            <person name="Satoh N."/>
            <person name="Nishiyama T."/>
            <person name="Hasebe M."/>
            <person name="Maruyama T."/>
            <person name="Minagawa J."/>
            <person name="Obokata J."/>
            <person name="Shigenobu S."/>
        </authorList>
    </citation>
    <scope>NUCLEOTIDE SEQUENCE [LARGE SCALE GENOMIC DNA]</scope>
</reference>
<dbReference type="PROSITE" id="PS50213">
    <property type="entry name" value="FAS1"/>
    <property type="match status" value="1"/>
</dbReference>
<dbReference type="Proteomes" id="UP000735302">
    <property type="component" value="Unassembled WGS sequence"/>
</dbReference>
<dbReference type="InterPro" id="IPR036378">
    <property type="entry name" value="FAS1_dom_sf"/>
</dbReference>
<dbReference type="AlphaFoldDB" id="A0AAV4BR37"/>
<dbReference type="EMBL" id="BLXT01005266">
    <property type="protein sequence ID" value="GFO21570.1"/>
    <property type="molecule type" value="Genomic_DNA"/>
</dbReference>